<evidence type="ECO:0000256" key="3">
    <source>
        <dbReference type="ARBA" id="ARBA00022679"/>
    </source>
</evidence>
<evidence type="ECO:0000313" key="7">
    <source>
        <dbReference type="EMBL" id="MFC4710717.1"/>
    </source>
</evidence>
<dbReference type="InterPro" id="IPR000092">
    <property type="entry name" value="Polyprenyl_synt"/>
</dbReference>
<dbReference type="RefSeq" id="WP_379966197.1">
    <property type="nucleotide sequence ID" value="NZ_JBHSGT010000054.1"/>
</dbReference>
<dbReference type="EMBL" id="JBHSGT010000054">
    <property type="protein sequence ID" value="MFC4710717.1"/>
    <property type="molecule type" value="Genomic_DNA"/>
</dbReference>
<name>A0ABV9M4I6_9ENTE</name>
<proteinExistence type="inferred from homology"/>
<evidence type="ECO:0000313" key="8">
    <source>
        <dbReference type="Proteomes" id="UP001596026"/>
    </source>
</evidence>
<keyword evidence="4" id="KW-0479">Metal-binding</keyword>
<gene>
    <name evidence="7" type="ORF">ACFO3L_08890</name>
</gene>
<evidence type="ECO:0000256" key="2">
    <source>
        <dbReference type="ARBA" id="ARBA00006706"/>
    </source>
</evidence>
<dbReference type="InterPro" id="IPR033749">
    <property type="entry name" value="Polyprenyl_synt_CS"/>
</dbReference>
<dbReference type="SUPFAM" id="SSF48576">
    <property type="entry name" value="Terpenoid synthases"/>
    <property type="match status" value="1"/>
</dbReference>
<dbReference type="Proteomes" id="UP001596026">
    <property type="component" value="Unassembled WGS sequence"/>
</dbReference>
<dbReference type="PROSITE" id="PS00444">
    <property type="entry name" value="POLYPRENYL_SYNTHASE_2"/>
    <property type="match status" value="1"/>
</dbReference>
<dbReference type="CDD" id="cd00685">
    <property type="entry name" value="Trans_IPPS_HT"/>
    <property type="match status" value="1"/>
</dbReference>
<reference evidence="8" key="1">
    <citation type="journal article" date="2019" name="Int. J. Syst. Evol. Microbiol.">
        <title>The Global Catalogue of Microorganisms (GCM) 10K type strain sequencing project: providing services to taxonomists for standard genome sequencing and annotation.</title>
        <authorList>
            <consortium name="The Broad Institute Genomics Platform"/>
            <consortium name="The Broad Institute Genome Sequencing Center for Infectious Disease"/>
            <person name="Wu L."/>
            <person name="Ma J."/>
        </authorList>
    </citation>
    <scope>NUCLEOTIDE SEQUENCE [LARGE SCALE GENOMIC DNA]</scope>
    <source>
        <strain evidence="8">CGMCC 1.19061</strain>
    </source>
</reference>
<accession>A0ABV9M4I6</accession>
<dbReference type="SFLD" id="SFLDS00005">
    <property type="entry name" value="Isoprenoid_Synthase_Type_I"/>
    <property type="match status" value="1"/>
</dbReference>
<sequence>MTLHSMWDAFPILQKDLTKTLDIMENSLHIQNKDVEQAIIEMIHAGGKLLRPAYQILFAQFGTEKDENKILAMAAAIEMLHTATLIHDDIVDDSDLRRSLPTVRAKFGNATAVYAGDYLFVACFRIMADYATSMKSLQMNSRSMEKILAGELGQMDKHYYAEVTIEDYLNNISGKTAELFALSCSIGTFESGSTKLFAKKAGEIGHNIGMAFQILDDILDYSQDSQAIGKPVLEDVRQGIYSLPLLYALEQDSSQLKPLLAKKEHMTPDEAQAVLQIVEETQGVEKAQQLASDYTNKALKDIQKLPNHPEGIKETLLQITKLILHREN</sequence>
<organism evidence="7 8">
    <name type="scientific">Enterococcus eurekensis</name>
    <dbReference type="NCBI Taxonomy" id="1159753"/>
    <lineage>
        <taxon>Bacteria</taxon>
        <taxon>Bacillati</taxon>
        <taxon>Bacillota</taxon>
        <taxon>Bacilli</taxon>
        <taxon>Lactobacillales</taxon>
        <taxon>Enterococcaceae</taxon>
        <taxon>Enterococcus</taxon>
    </lineage>
</organism>
<dbReference type="PANTHER" id="PTHR12001">
    <property type="entry name" value="GERANYLGERANYL PYROPHOSPHATE SYNTHASE"/>
    <property type="match status" value="1"/>
</dbReference>
<evidence type="ECO:0000256" key="1">
    <source>
        <dbReference type="ARBA" id="ARBA00001946"/>
    </source>
</evidence>
<evidence type="ECO:0000256" key="5">
    <source>
        <dbReference type="ARBA" id="ARBA00022842"/>
    </source>
</evidence>
<dbReference type="PANTHER" id="PTHR12001:SF69">
    <property type="entry name" value="ALL TRANS-POLYPRENYL-DIPHOSPHATE SYNTHASE PDSS1"/>
    <property type="match status" value="1"/>
</dbReference>
<evidence type="ECO:0000256" key="4">
    <source>
        <dbReference type="ARBA" id="ARBA00022723"/>
    </source>
</evidence>
<comment type="similarity">
    <text evidence="2 6">Belongs to the FPP/GGPP synthase family.</text>
</comment>
<keyword evidence="3 6" id="KW-0808">Transferase</keyword>
<protein>
    <submittedName>
        <fullName evidence="7">Polyprenyl synthetase family protein</fullName>
        <ecNumber evidence="7">2.5.1.-</ecNumber>
    </submittedName>
</protein>
<dbReference type="Pfam" id="PF00348">
    <property type="entry name" value="polyprenyl_synt"/>
    <property type="match status" value="1"/>
</dbReference>
<dbReference type="InterPro" id="IPR008949">
    <property type="entry name" value="Isoprenoid_synthase_dom_sf"/>
</dbReference>
<dbReference type="GO" id="GO:0016740">
    <property type="term" value="F:transferase activity"/>
    <property type="evidence" value="ECO:0007669"/>
    <property type="project" value="UniProtKB-KW"/>
</dbReference>
<keyword evidence="5" id="KW-0460">Magnesium</keyword>
<comment type="cofactor">
    <cofactor evidence="1">
        <name>Mg(2+)</name>
        <dbReference type="ChEBI" id="CHEBI:18420"/>
    </cofactor>
</comment>
<dbReference type="EC" id="2.5.1.-" evidence="7"/>
<evidence type="ECO:0000256" key="6">
    <source>
        <dbReference type="RuleBase" id="RU004466"/>
    </source>
</evidence>
<keyword evidence="8" id="KW-1185">Reference proteome</keyword>
<comment type="caution">
    <text evidence="7">The sequence shown here is derived from an EMBL/GenBank/DDBJ whole genome shotgun (WGS) entry which is preliminary data.</text>
</comment>
<dbReference type="Gene3D" id="1.10.600.10">
    <property type="entry name" value="Farnesyl Diphosphate Synthase"/>
    <property type="match status" value="1"/>
</dbReference>